<evidence type="ECO:0000313" key="2">
    <source>
        <dbReference type="EMBL" id="AJJ37122.1"/>
    </source>
</evidence>
<protein>
    <submittedName>
        <fullName evidence="2">Superinfection exclusion B family protein</fullName>
    </submittedName>
</protein>
<gene>
    <name evidence="2" type="ORF">CH54_3782</name>
</gene>
<keyword evidence="1" id="KW-0472">Membrane</keyword>
<organism evidence="2 3">
    <name type="scientific">Yersinia rochesterensis</name>
    <dbReference type="NCBI Taxonomy" id="1604335"/>
    <lineage>
        <taxon>Bacteria</taxon>
        <taxon>Pseudomonadati</taxon>
        <taxon>Pseudomonadota</taxon>
        <taxon>Gammaproteobacteria</taxon>
        <taxon>Enterobacterales</taxon>
        <taxon>Yersiniaceae</taxon>
        <taxon>Yersinia</taxon>
    </lineage>
</organism>
<accession>A0ABN4FI83</accession>
<evidence type="ECO:0000256" key="1">
    <source>
        <dbReference type="SAM" id="Phobius"/>
    </source>
</evidence>
<feature type="transmembrane region" description="Helical" evidence="1">
    <location>
        <begin position="55"/>
        <end position="73"/>
    </location>
</feature>
<reference evidence="2 3" key="1">
    <citation type="journal article" date="2015" name="Genome Announc.">
        <title>Thirty-Two Complete Genome Assemblies of Nine Yersinia Species, Including Y. pestis, Y. pseudotuberculosis, and Y. enterocolitica.</title>
        <authorList>
            <person name="Johnson S.L."/>
            <person name="Daligault H.E."/>
            <person name="Davenport K.W."/>
            <person name="Jaissle J."/>
            <person name="Frey K.G."/>
            <person name="Ladner J.T."/>
            <person name="Broomall S.M."/>
            <person name="Bishop-Lilly K.A."/>
            <person name="Bruce D.C."/>
            <person name="Coyne S.R."/>
            <person name="Gibbons H.S."/>
            <person name="Lo C.C."/>
            <person name="Munk A.C."/>
            <person name="Rosenzweig C.N."/>
            <person name="Koroleva G.I."/>
            <person name="Palacios G.F."/>
            <person name="Redden C.L."/>
            <person name="Xu Y."/>
            <person name="Minogue T.D."/>
            <person name="Chain P.S."/>
        </authorList>
    </citation>
    <scope>NUCLEOTIDE SEQUENCE [LARGE SCALE GENOMIC DNA]</scope>
    <source>
        <strain evidence="2 3">Y231</strain>
    </source>
</reference>
<name>A0ABN4FI83_9GAMM</name>
<evidence type="ECO:0000313" key="3">
    <source>
        <dbReference type="Proteomes" id="UP000031883"/>
    </source>
</evidence>
<dbReference type="Proteomes" id="UP000031883">
    <property type="component" value="Chromosome"/>
</dbReference>
<dbReference type="EMBL" id="CP009997">
    <property type="protein sequence ID" value="AJJ37122.1"/>
    <property type="molecule type" value="Genomic_DNA"/>
</dbReference>
<dbReference type="InterPro" id="IPR025982">
    <property type="entry name" value="SieB"/>
</dbReference>
<dbReference type="RefSeq" id="WP_042562442.1">
    <property type="nucleotide sequence ID" value="NZ_CP009997.1"/>
</dbReference>
<keyword evidence="1" id="KW-0812">Transmembrane</keyword>
<proteinExistence type="predicted"/>
<sequence>MNNSWWQELLRFFLQGMTLKQLIHMLIILIALVIISPTDFKEWVNLRNPEIIPPYWMYYTLLFCGSYIINGIFRSSYDLITERLSENRARRERDNASRALAAIFDALSLKEKAMLAFAVDANNGITVRRGDETAISLAGKGLLSLDGRSLTQPRKEKLSIPKEIYHECYIRFSGKSDALDDELINDERTKEIN</sequence>
<keyword evidence="3" id="KW-1185">Reference proteome</keyword>
<feature type="transmembrane region" description="Helical" evidence="1">
    <location>
        <begin position="12"/>
        <end position="35"/>
    </location>
</feature>
<dbReference type="Pfam" id="PF14163">
    <property type="entry name" value="SieB"/>
    <property type="match status" value="1"/>
</dbReference>
<keyword evidence="1" id="KW-1133">Transmembrane helix</keyword>